<keyword evidence="10" id="KW-0342">GTP-binding</keyword>
<keyword evidence="7" id="KW-0378">Hydrolase</keyword>
<evidence type="ECO:0000256" key="6">
    <source>
        <dbReference type="ARBA" id="ARBA00022741"/>
    </source>
</evidence>
<dbReference type="STRING" id="35608.A0A2U1QL01"/>
<evidence type="ECO:0000256" key="7">
    <source>
        <dbReference type="ARBA" id="ARBA00022801"/>
    </source>
</evidence>
<dbReference type="GO" id="GO:0009507">
    <property type="term" value="C:chloroplast"/>
    <property type="evidence" value="ECO:0007669"/>
    <property type="project" value="UniProtKB-SubCell"/>
</dbReference>
<evidence type="ECO:0000313" key="12">
    <source>
        <dbReference type="EMBL" id="PWA98680.1"/>
    </source>
</evidence>
<comment type="subcellular location">
    <subcellularLocation>
        <location evidence="1">Plastid</location>
        <location evidence="1">Chloroplast</location>
    </subcellularLocation>
</comment>
<keyword evidence="9" id="KW-0630">Potassium</keyword>
<dbReference type="GO" id="GO:0005829">
    <property type="term" value="C:cytosol"/>
    <property type="evidence" value="ECO:0007669"/>
    <property type="project" value="TreeGrafter"/>
</dbReference>
<keyword evidence="6" id="KW-0547">Nucleotide-binding</keyword>
<comment type="similarity">
    <text evidence="2">Belongs to the TRAFAC class TrmE-Era-EngA-EngB-Septin-like GTPase superfamily. TrmE GTPase family.</text>
</comment>
<sequence>MALHPIFRHFLTHLHHHHTFKPISLIPIIHKTLTPLFIKPINSLNPHFSSTVADNTLILNKDERVGSSSPSINQPDPDSNSSSTIAAIVTSLGGQASAVGIVRLSGASAVNIAGRVFRPLKKRKKKNFTWQPTSHVVEYGVVCDPYGNIVDEVLAIPMLAPRSYTREDVVELQCHGSDVCLHRVLRACLEAGARLAEPGEFTLRAFLNGRLDLSQAEDVGKLVSAKSVAAADAALAGIQARGGFSSLVKSLRAQCIELLTEIEARLDFDDEMPPLDMDLILSKISAMSHDVESAMETANYDKFLQSGLQVRCYEFSQVLTSSKEFKFITGWQEFRKNKFGLVYNIVWTIAIIGRPNVGKSSLLNSWSKSERAIVTNIAGTTRDVVEANITVQGIPVTLLDTAGIRETDDIVEKIGVERSEAVAMGADVVIMAVSAIDGWTTEDAILLDKIKRTKGASGSPVILAINKIDCAPSACFEFINTIGESFNKHIYTCAITGQGIQDLETAILELVGLQKISAGGRKWAVNQRQCEQLLRTKDALTRLRTSIEDDLPFDFWTIDLRDAALALGQISGEDISEEVLTNIFGKFCIGK</sequence>
<dbReference type="Gene3D" id="3.30.1360.120">
    <property type="entry name" value="Probable tRNA modification gtpase trme, domain 1"/>
    <property type="match status" value="1"/>
</dbReference>
<dbReference type="HAMAP" id="MF_00379">
    <property type="entry name" value="GTPase_MnmE"/>
    <property type="match status" value="1"/>
</dbReference>
<organism evidence="12 13">
    <name type="scientific">Artemisia annua</name>
    <name type="common">Sweet wormwood</name>
    <dbReference type="NCBI Taxonomy" id="35608"/>
    <lineage>
        <taxon>Eukaryota</taxon>
        <taxon>Viridiplantae</taxon>
        <taxon>Streptophyta</taxon>
        <taxon>Embryophyta</taxon>
        <taxon>Tracheophyta</taxon>
        <taxon>Spermatophyta</taxon>
        <taxon>Magnoliopsida</taxon>
        <taxon>eudicotyledons</taxon>
        <taxon>Gunneridae</taxon>
        <taxon>Pentapetalae</taxon>
        <taxon>asterids</taxon>
        <taxon>campanulids</taxon>
        <taxon>Asterales</taxon>
        <taxon>Asteraceae</taxon>
        <taxon>Asteroideae</taxon>
        <taxon>Anthemideae</taxon>
        <taxon>Artemisiinae</taxon>
        <taxon>Artemisia</taxon>
    </lineage>
</organism>
<dbReference type="InterPro" id="IPR027417">
    <property type="entry name" value="P-loop_NTPase"/>
</dbReference>
<protein>
    <submittedName>
        <fullName evidence="12">tRNA modification GTPase</fullName>
    </submittedName>
</protein>
<dbReference type="FunFam" id="3.30.1360.120:FF:000003">
    <property type="entry name" value="tRNA modification GTPase MnmE"/>
    <property type="match status" value="1"/>
</dbReference>
<evidence type="ECO:0000313" key="13">
    <source>
        <dbReference type="Proteomes" id="UP000245207"/>
    </source>
</evidence>
<dbReference type="InterPro" id="IPR005225">
    <property type="entry name" value="Small_GTP-bd"/>
</dbReference>
<evidence type="ECO:0000256" key="10">
    <source>
        <dbReference type="ARBA" id="ARBA00023134"/>
    </source>
</evidence>
<proteinExistence type="inferred from homology"/>
<dbReference type="Pfam" id="PF12631">
    <property type="entry name" value="MnmE_helical"/>
    <property type="match status" value="1"/>
</dbReference>
<comment type="caution">
    <text evidence="12">The sequence shown here is derived from an EMBL/GenBank/DDBJ whole genome shotgun (WGS) entry which is preliminary data.</text>
</comment>
<dbReference type="PANTHER" id="PTHR42714">
    <property type="entry name" value="TRNA MODIFICATION GTPASE GTPBP3"/>
    <property type="match status" value="1"/>
</dbReference>
<gene>
    <name evidence="12" type="ORF">CTI12_AA015520</name>
</gene>
<dbReference type="InterPro" id="IPR031168">
    <property type="entry name" value="G_TrmE"/>
</dbReference>
<dbReference type="InterPro" id="IPR004520">
    <property type="entry name" value="GTPase_MnmE"/>
</dbReference>
<dbReference type="Pfam" id="PF10396">
    <property type="entry name" value="TrmE_N"/>
    <property type="match status" value="1"/>
</dbReference>
<name>A0A2U1QL01_ARTAN</name>
<dbReference type="GO" id="GO:0030488">
    <property type="term" value="P:tRNA methylation"/>
    <property type="evidence" value="ECO:0007669"/>
    <property type="project" value="TreeGrafter"/>
</dbReference>
<accession>A0A2U1QL01</accession>
<dbReference type="GO" id="GO:0002098">
    <property type="term" value="P:tRNA wobble uridine modification"/>
    <property type="evidence" value="ECO:0007669"/>
    <property type="project" value="TreeGrafter"/>
</dbReference>
<dbReference type="SUPFAM" id="SSF116878">
    <property type="entry name" value="TrmE connector domain"/>
    <property type="match status" value="1"/>
</dbReference>
<evidence type="ECO:0000256" key="9">
    <source>
        <dbReference type="ARBA" id="ARBA00022958"/>
    </source>
</evidence>
<dbReference type="GO" id="GO:0003924">
    <property type="term" value="F:GTPase activity"/>
    <property type="evidence" value="ECO:0007669"/>
    <property type="project" value="InterPro"/>
</dbReference>
<dbReference type="AlphaFoldDB" id="A0A2U1QL01"/>
<dbReference type="EMBL" id="PKPP01000055">
    <property type="protein sequence ID" value="PWA98680.1"/>
    <property type="molecule type" value="Genomic_DNA"/>
</dbReference>
<dbReference type="NCBIfam" id="TIGR00231">
    <property type="entry name" value="small_GTP"/>
    <property type="match status" value="1"/>
</dbReference>
<dbReference type="GO" id="GO:0046872">
    <property type="term" value="F:metal ion binding"/>
    <property type="evidence" value="ECO:0007669"/>
    <property type="project" value="UniProtKB-KW"/>
</dbReference>
<keyword evidence="8" id="KW-0460">Magnesium</keyword>
<evidence type="ECO:0000256" key="2">
    <source>
        <dbReference type="ARBA" id="ARBA00011043"/>
    </source>
</evidence>
<dbReference type="InterPro" id="IPR027266">
    <property type="entry name" value="TrmE/GcvT-like"/>
</dbReference>
<dbReference type="OrthoDB" id="188276at2759"/>
<evidence type="ECO:0000256" key="1">
    <source>
        <dbReference type="ARBA" id="ARBA00004229"/>
    </source>
</evidence>
<evidence type="ECO:0000256" key="8">
    <source>
        <dbReference type="ARBA" id="ARBA00022842"/>
    </source>
</evidence>
<dbReference type="CDD" id="cd14858">
    <property type="entry name" value="TrmE_N"/>
    <property type="match status" value="1"/>
</dbReference>
<dbReference type="GO" id="GO:0005525">
    <property type="term" value="F:GTP binding"/>
    <property type="evidence" value="ECO:0007669"/>
    <property type="project" value="UniProtKB-KW"/>
</dbReference>
<evidence type="ECO:0000256" key="4">
    <source>
        <dbReference type="ARBA" id="ARBA00022694"/>
    </source>
</evidence>
<evidence type="ECO:0000256" key="3">
    <source>
        <dbReference type="ARBA" id="ARBA00022490"/>
    </source>
</evidence>
<keyword evidence="3" id="KW-0963">Cytoplasm</keyword>
<dbReference type="GO" id="GO:0042802">
    <property type="term" value="F:identical protein binding"/>
    <property type="evidence" value="ECO:0007669"/>
    <property type="project" value="UniProtKB-ARBA"/>
</dbReference>
<dbReference type="CDD" id="cd04164">
    <property type="entry name" value="trmE"/>
    <property type="match status" value="1"/>
</dbReference>
<dbReference type="PANTHER" id="PTHR42714:SF2">
    <property type="entry name" value="TRNA MODIFICATION GTPASE GTPBP3, MITOCHONDRIAL"/>
    <property type="match status" value="1"/>
</dbReference>
<dbReference type="FunFam" id="3.40.50.300:FF:000494">
    <property type="entry name" value="tRNA modification GTPase MnmE"/>
    <property type="match status" value="1"/>
</dbReference>
<keyword evidence="13" id="KW-1185">Reference proteome</keyword>
<keyword evidence="4" id="KW-0819">tRNA processing</keyword>
<evidence type="ECO:0000256" key="5">
    <source>
        <dbReference type="ARBA" id="ARBA00022723"/>
    </source>
</evidence>
<dbReference type="Proteomes" id="UP000245207">
    <property type="component" value="Unassembled WGS sequence"/>
</dbReference>
<dbReference type="InterPro" id="IPR006073">
    <property type="entry name" value="GTP-bd"/>
</dbReference>
<dbReference type="InterPro" id="IPR018948">
    <property type="entry name" value="GTP-bd_TrmE_N"/>
</dbReference>
<keyword evidence="5" id="KW-0479">Metal-binding</keyword>
<dbReference type="InterPro" id="IPR025867">
    <property type="entry name" value="MnmE_helical"/>
</dbReference>
<dbReference type="SUPFAM" id="SSF52540">
    <property type="entry name" value="P-loop containing nucleoside triphosphate hydrolases"/>
    <property type="match status" value="1"/>
</dbReference>
<dbReference type="Pfam" id="PF01926">
    <property type="entry name" value="MMR_HSR1"/>
    <property type="match status" value="1"/>
</dbReference>
<feature type="domain" description="TrmE-type G" evidence="11">
    <location>
        <begin position="346"/>
        <end position="512"/>
    </location>
</feature>
<reference evidence="12 13" key="1">
    <citation type="journal article" date="2018" name="Mol. Plant">
        <title>The genome of Artemisia annua provides insight into the evolution of Asteraceae family and artemisinin biosynthesis.</title>
        <authorList>
            <person name="Shen Q."/>
            <person name="Zhang L."/>
            <person name="Liao Z."/>
            <person name="Wang S."/>
            <person name="Yan T."/>
            <person name="Shi P."/>
            <person name="Liu M."/>
            <person name="Fu X."/>
            <person name="Pan Q."/>
            <person name="Wang Y."/>
            <person name="Lv Z."/>
            <person name="Lu X."/>
            <person name="Zhang F."/>
            <person name="Jiang W."/>
            <person name="Ma Y."/>
            <person name="Chen M."/>
            <person name="Hao X."/>
            <person name="Li L."/>
            <person name="Tang Y."/>
            <person name="Lv G."/>
            <person name="Zhou Y."/>
            <person name="Sun X."/>
            <person name="Brodelius P.E."/>
            <person name="Rose J.K.C."/>
            <person name="Tang K."/>
        </authorList>
    </citation>
    <scope>NUCLEOTIDE SEQUENCE [LARGE SCALE GENOMIC DNA]</scope>
    <source>
        <strain evidence="13">cv. Huhao1</strain>
        <tissue evidence="12">Leaf</tissue>
    </source>
</reference>
<dbReference type="InterPro" id="IPR027368">
    <property type="entry name" value="MnmE_dom2"/>
</dbReference>
<evidence type="ECO:0000259" key="11">
    <source>
        <dbReference type="PROSITE" id="PS51709"/>
    </source>
</evidence>
<dbReference type="Gene3D" id="3.40.50.300">
    <property type="entry name" value="P-loop containing nucleotide triphosphate hydrolases"/>
    <property type="match status" value="1"/>
</dbReference>
<dbReference type="PROSITE" id="PS51709">
    <property type="entry name" value="G_TRME"/>
    <property type="match status" value="1"/>
</dbReference>
<dbReference type="Gene3D" id="1.20.120.430">
    <property type="entry name" value="tRNA modification GTPase MnmE domain 2"/>
    <property type="match status" value="1"/>
</dbReference>